<dbReference type="InterPro" id="IPR029044">
    <property type="entry name" value="Nucleotide-diphossugar_trans"/>
</dbReference>
<dbReference type="GO" id="GO:0016757">
    <property type="term" value="F:glycosyltransferase activity"/>
    <property type="evidence" value="ECO:0007669"/>
    <property type="project" value="UniProtKB-KW"/>
</dbReference>
<dbReference type="STRING" id="1314751.GCA_001591425_01483"/>
<gene>
    <name evidence="5" type="ORF">BC6307_23875</name>
</gene>
<dbReference type="InterPro" id="IPR050834">
    <property type="entry name" value="Glycosyltransf_2"/>
</dbReference>
<name>A0A223KXA8_9BACI</name>
<evidence type="ECO:0000313" key="6">
    <source>
        <dbReference type="Proteomes" id="UP000215224"/>
    </source>
</evidence>
<organism evidence="5 6">
    <name type="scientific">Sutcliffiella cohnii</name>
    <dbReference type="NCBI Taxonomy" id="33932"/>
    <lineage>
        <taxon>Bacteria</taxon>
        <taxon>Bacillati</taxon>
        <taxon>Bacillota</taxon>
        <taxon>Bacilli</taxon>
        <taxon>Bacillales</taxon>
        <taxon>Bacillaceae</taxon>
        <taxon>Sutcliffiella</taxon>
    </lineage>
</organism>
<protein>
    <recommendedName>
        <fullName evidence="4">Glycosyltransferase 2-like domain-containing protein</fullName>
    </recommendedName>
</protein>
<proteinExistence type="inferred from homology"/>
<sequence>MLVSIVMAVHNGEQYLKDAIVGILEQTYSNIEVIIVNDGSSDKTKEILDRITDKRVHVLHLRRNKGAAIALNLGIDHAKGKWIAIHDADDISYPERIEEQVKHIKNNKNLVAVGTFIECMDKKNRTLPQNLGRNKFTSHKEIRSLLYTGCPLTHGSVTFLKSAFYEAGKYNPMYKIAYDYELWCRLINIGTIENIPKVLYKYRIYKESLSHKNDELTSIELFTSFSKFLLTNNFSHKSKKPTFVLVGTINGCNKFIQATKKNVRVRKTIPIKTKKASSEIINYIQSKDIDGVIVLGRPRDKKDLLNDLINAGMKKNKNLFDLWSGI</sequence>
<keyword evidence="6" id="KW-1185">Reference proteome</keyword>
<accession>A0A223KXA8</accession>
<evidence type="ECO:0000259" key="4">
    <source>
        <dbReference type="Pfam" id="PF00535"/>
    </source>
</evidence>
<keyword evidence="2" id="KW-0328">Glycosyltransferase</keyword>
<dbReference type="Gene3D" id="3.90.550.10">
    <property type="entry name" value="Spore Coat Polysaccharide Biosynthesis Protein SpsA, Chain A"/>
    <property type="match status" value="1"/>
</dbReference>
<comment type="similarity">
    <text evidence="1">Belongs to the glycosyltransferase 2 family.</text>
</comment>
<dbReference type="EMBL" id="CP018866">
    <property type="protein sequence ID" value="AST94079.1"/>
    <property type="molecule type" value="Genomic_DNA"/>
</dbReference>
<evidence type="ECO:0000256" key="1">
    <source>
        <dbReference type="ARBA" id="ARBA00006739"/>
    </source>
</evidence>
<dbReference type="SUPFAM" id="SSF53448">
    <property type="entry name" value="Nucleotide-diphospho-sugar transferases"/>
    <property type="match status" value="1"/>
</dbReference>
<dbReference type="Pfam" id="PF00535">
    <property type="entry name" value="Glycos_transf_2"/>
    <property type="match status" value="1"/>
</dbReference>
<dbReference type="Proteomes" id="UP000215224">
    <property type="component" value="Chromosome"/>
</dbReference>
<keyword evidence="3" id="KW-0808">Transferase</keyword>
<evidence type="ECO:0000313" key="5">
    <source>
        <dbReference type="EMBL" id="AST94079.1"/>
    </source>
</evidence>
<dbReference type="PANTHER" id="PTHR43685">
    <property type="entry name" value="GLYCOSYLTRANSFERASE"/>
    <property type="match status" value="1"/>
</dbReference>
<dbReference type="AlphaFoldDB" id="A0A223KXA8"/>
<dbReference type="InterPro" id="IPR001173">
    <property type="entry name" value="Glyco_trans_2-like"/>
</dbReference>
<feature type="domain" description="Glycosyltransferase 2-like" evidence="4">
    <location>
        <begin position="4"/>
        <end position="162"/>
    </location>
</feature>
<evidence type="ECO:0000256" key="2">
    <source>
        <dbReference type="ARBA" id="ARBA00022676"/>
    </source>
</evidence>
<dbReference type="PANTHER" id="PTHR43685:SF5">
    <property type="entry name" value="GLYCOSYLTRANSFERASE EPSE-RELATED"/>
    <property type="match status" value="1"/>
</dbReference>
<dbReference type="KEGG" id="bcoh:BC6307_23875"/>
<reference evidence="5 6" key="1">
    <citation type="submission" date="2016-12" db="EMBL/GenBank/DDBJ databases">
        <title>The whole genome sequencing and assembly of Bacillus cohnii DSM 6307T strain.</title>
        <authorList>
            <person name="Lee Y.-J."/>
            <person name="Yi H."/>
            <person name="Bahn Y.-S."/>
            <person name="Kim J.F."/>
            <person name="Lee D.-W."/>
        </authorList>
    </citation>
    <scope>NUCLEOTIDE SEQUENCE [LARGE SCALE GENOMIC DNA]</scope>
    <source>
        <strain evidence="5 6">DSM 6307</strain>
    </source>
</reference>
<evidence type="ECO:0000256" key="3">
    <source>
        <dbReference type="ARBA" id="ARBA00022679"/>
    </source>
</evidence>
<dbReference type="RefSeq" id="WP_066414124.1">
    <property type="nucleotide sequence ID" value="NZ_CP018866.1"/>
</dbReference>